<dbReference type="InterPro" id="IPR025484">
    <property type="entry name" value="DUF4376"/>
</dbReference>
<organism evidence="2">
    <name type="scientific">uncultured Caudovirales phage</name>
    <dbReference type="NCBI Taxonomy" id="2100421"/>
    <lineage>
        <taxon>Viruses</taxon>
        <taxon>Duplodnaviria</taxon>
        <taxon>Heunggongvirae</taxon>
        <taxon>Uroviricota</taxon>
        <taxon>Caudoviricetes</taxon>
        <taxon>Peduoviridae</taxon>
        <taxon>Maltschvirus</taxon>
        <taxon>Maltschvirus maltsch</taxon>
    </lineage>
</organism>
<evidence type="ECO:0000259" key="1">
    <source>
        <dbReference type="Pfam" id="PF14301"/>
    </source>
</evidence>
<reference evidence="2" key="1">
    <citation type="submission" date="2020-04" db="EMBL/GenBank/DDBJ databases">
        <authorList>
            <person name="Chiriac C."/>
            <person name="Salcher M."/>
            <person name="Ghai R."/>
            <person name="Kavagutti S V."/>
        </authorList>
    </citation>
    <scope>NUCLEOTIDE SEQUENCE</scope>
</reference>
<gene>
    <name evidence="2" type="ORF">UFOVP116_18</name>
</gene>
<protein>
    <recommendedName>
        <fullName evidence="1">DUF4376 domain-containing protein</fullName>
    </recommendedName>
</protein>
<name>A0A6J5L4U4_9CAUD</name>
<feature type="domain" description="DUF4376" evidence="1">
    <location>
        <begin position="86"/>
        <end position="190"/>
    </location>
</feature>
<accession>A0A6J5L4U4</accession>
<dbReference type="Pfam" id="PF14301">
    <property type="entry name" value="DUF4376"/>
    <property type="match status" value="1"/>
</dbReference>
<dbReference type="EMBL" id="LR796237">
    <property type="protein sequence ID" value="CAB4129474.1"/>
    <property type="molecule type" value="Genomic_DNA"/>
</dbReference>
<evidence type="ECO:0000313" key="2">
    <source>
        <dbReference type="EMBL" id="CAB4129474.1"/>
    </source>
</evidence>
<sequence>MSNFSWKIQHVDLESRSMVVEYKKDGVAKTLNIPMPEKTEDVNATIHSYSPQWFWEQAKKPVATVFAGMTGAGFAVVEPEPLDSIKESAKGKINQYREMIIEAGVRYKNHQFNSTEQTINRLTAVITSAQSGIPLPADFAWRTTTNEMISMTLSELCELLKEMTQKISDTFAISWDKKRQIDAATTEEEVGAVTWVDSALGVRV</sequence>
<proteinExistence type="predicted"/>